<dbReference type="EMBL" id="JACCAB010000001">
    <property type="protein sequence ID" value="NYG07766.1"/>
    <property type="molecule type" value="Genomic_DNA"/>
</dbReference>
<keyword evidence="2" id="KW-1185">Reference proteome</keyword>
<proteinExistence type="predicted"/>
<comment type="caution">
    <text evidence="1">The sequence shown here is derived from an EMBL/GenBank/DDBJ whole genome shotgun (WGS) entry which is preliminary data.</text>
</comment>
<name>A0A852WR40_9MICO</name>
<evidence type="ECO:0000313" key="1">
    <source>
        <dbReference type="EMBL" id="NYG07766.1"/>
    </source>
</evidence>
<dbReference type="Proteomes" id="UP000573599">
    <property type="component" value="Unassembled WGS sequence"/>
</dbReference>
<gene>
    <name evidence="1" type="ORF">BJ986_002253</name>
</gene>
<dbReference type="AlphaFoldDB" id="A0A852WR40"/>
<dbReference type="RefSeq" id="WP_179422067.1">
    <property type="nucleotide sequence ID" value="NZ_JACCAB010000001.1"/>
</dbReference>
<protein>
    <submittedName>
        <fullName evidence="1">Uncharacterized protein</fullName>
    </submittedName>
</protein>
<accession>A0A852WR40</accession>
<reference evidence="1 2" key="1">
    <citation type="submission" date="2020-07" db="EMBL/GenBank/DDBJ databases">
        <title>Sequencing the genomes of 1000 actinobacteria strains.</title>
        <authorList>
            <person name="Klenk H.-P."/>
        </authorList>
    </citation>
    <scope>NUCLEOTIDE SEQUENCE [LARGE SCALE GENOMIC DNA]</scope>
    <source>
        <strain evidence="1 2">DSM 23987</strain>
    </source>
</reference>
<evidence type="ECO:0000313" key="2">
    <source>
        <dbReference type="Proteomes" id="UP000573599"/>
    </source>
</evidence>
<sequence length="200" mass="21562">MTTPIGGVLTQALHSHRSADPGDVYDETLRVVATRAAAAQSLCKADIGSLVMWKRITASARWAGTLGMTPDAEVQAVTGNAWALANNAQLPAAEAGLAAFRELRKLPGLGGTGALASAVLVACAPDRMAVWDQRVSSTLEAMGRRPKFTAGFYGRYLEELDHMIEDELDRDAQRSWKRRDVELALYAIGGRADLLAQVRR</sequence>
<organism evidence="1 2">
    <name type="scientific">Pedococcus badiiscoriae</name>
    <dbReference type="NCBI Taxonomy" id="642776"/>
    <lineage>
        <taxon>Bacteria</taxon>
        <taxon>Bacillati</taxon>
        <taxon>Actinomycetota</taxon>
        <taxon>Actinomycetes</taxon>
        <taxon>Micrococcales</taxon>
        <taxon>Intrasporangiaceae</taxon>
        <taxon>Pedococcus</taxon>
    </lineage>
</organism>